<protein>
    <recommendedName>
        <fullName evidence="2">UPF0301 protein E3D00_06330</fullName>
    </recommendedName>
</protein>
<dbReference type="Proteomes" id="UP000316313">
    <property type="component" value="Chromosome"/>
</dbReference>
<organism evidence="3 4">
    <name type="scientific">Swingsia samuiensis</name>
    <dbReference type="NCBI Taxonomy" id="1293412"/>
    <lineage>
        <taxon>Bacteria</taxon>
        <taxon>Pseudomonadati</taxon>
        <taxon>Pseudomonadota</taxon>
        <taxon>Alphaproteobacteria</taxon>
        <taxon>Acetobacterales</taxon>
        <taxon>Acetobacteraceae</taxon>
        <taxon>Swingsia</taxon>
    </lineage>
</organism>
<proteinExistence type="inferred from homology"/>
<gene>
    <name evidence="3" type="ORF">E3D00_06330</name>
</gene>
<comment type="similarity">
    <text evidence="1 2">Belongs to the UPF0301 (AlgH) family.</text>
</comment>
<sequence>MKKALINQNDNLTGRLLIAAPLLGGTEFEQSLIYICAHSPHEGAMGLVVNKSLSHPKINEIFSQLDITPNPPQRDIPLYVGGPVEPSRGFVLHTSDWEGENGLKINNQVILTAGLDVLKEVAVGKGPQHAIMALGHASWGPGQLEDEIFKGNSWLVAPFDQDIMFSRLYEEKWLKALRSIDVDPLYLSSVSGEA</sequence>
<dbReference type="RefSeq" id="WP_141460955.1">
    <property type="nucleotide sequence ID" value="NZ_CP038141.1"/>
</dbReference>
<dbReference type="SUPFAM" id="SSF143456">
    <property type="entry name" value="VC0467-like"/>
    <property type="match status" value="1"/>
</dbReference>
<dbReference type="AlphaFoldDB" id="A0A4Y6UKA4"/>
<evidence type="ECO:0000313" key="4">
    <source>
        <dbReference type="Proteomes" id="UP000316313"/>
    </source>
</evidence>
<dbReference type="Gene3D" id="3.40.1740.10">
    <property type="entry name" value="VC0467-like"/>
    <property type="match status" value="1"/>
</dbReference>
<evidence type="ECO:0000256" key="1">
    <source>
        <dbReference type="ARBA" id="ARBA00009600"/>
    </source>
</evidence>
<evidence type="ECO:0000313" key="3">
    <source>
        <dbReference type="EMBL" id="QDH17220.1"/>
    </source>
</evidence>
<dbReference type="PANTHER" id="PTHR30327:SF1">
    <property type="entry name" value="UPF0301 PROTEIN YQGE"/>
    <property type="match status" value="1"/>
</dbReference>
<name>A0A4Y6UKA4_9PROT</name>
<accession>A0A4Y6UKA4</accession>
<dbReference type="OrthoDB" id="9807486at2"/>
<reference evidence="3 4" key="1">
    <citation type="submission" date="2019-03" db="EMBL/GenBank/DDBJ databases">
        <title>The complete genome sequence of Swingsia samuiensis NBRC107927(T).</title>
        <authorList>
            <person name="Chua K.-O."/>
            <person name="Chan K.-G."/>
            <person name="See-Too W.-S."/>
        </authorList>
    </citation>
    <scope>NUCLEOTIDE SEQUENCE [LARGE SCALE GENOMIC DNA]</scope>
    <source>
        <strain evidence="3 4">AH83</strain>
    </source>
</reference>
<dbReference type="EMBL" id="CP038141">
    <property type="protein sequence ID" value="QDH17220.1"/>
    <property type="molecule type" value="Genomic_DNA"/>
</dbReference>
<dbReference type="PANTHER" id="PTHR30327">
    <property type="entry name" value="UNCHARACTERIZED PROTEIN YQGE"/>
    <property type="match status" value="1"/>
</dbReference>
<dbReference type="HAMAP" id="MF_00758">
    <property type="entry name" value="UPF0301"/>
    <property type="match status" value="1"/>
</dbReference>
<dbReference type="Pfam" id="PF02622">
    <property type="entry name" value="DUF179"/>
    <property type="match status" value="1"/>
</dbReference>
<keyword evidence="4" id="KW-1185">Reference proteome</keyword>
<dbReference type="InterPro" id="IPR003774">
    <property type="entry name" value="AlgH-like"/>
</dbReference>
<dbReference type="KEGG" id="ssam:E3D00_06330"/>
<evidence type="ECO:0000256" key="2">
    <source>
        <dbReference type="HAMAP-Rule" id="MF_00758"/>
    </source>
</evidence>
<dbReference type="GO" id="GO:0005829">
    <property type="term" value="C:cytosol"/>
    <property type="evidence" value="ECO:0007669"/>
    <property type="project" value="TreeGrafter"/>
</dbReference>